<dbReference type="AlphaFoldDB" id="W9R5L5"/>
<dbReference type="Proteomes" id="UP000030645">
    <property type="component" value="Unassembled WGS sequence"/>
</dbReference>
<organism evidence="1 2">
    <name type="scientific">Morus notabilis</name>
    <dbReference type="NCBI Taxonomy" id="981085"/>
    <lineage>
        <taxon>Eukaryota</taxon>
        <taxon>Viridiplantae</taxon>
        <taxon>Streptophyta</taxon>
        <taxon>Embryophyta</taxon>
        <taxon>Tracheophyta</taxon>
        <taxon>Spermatophyta</taxon>
        <taxon>Magnoliopsida</taxon>
        <taxon>eudicotyledons</taxon>
        <taxon>Gunneridae</taxon>
        <taxon>Pentapetalae</taxon>
        <taxon>rosids</taxon>
        <taxon>fabids</taxon>
        <taxon>Rosales</taxon>
        <taxon>Moraceae</taxon>
        <taxon>Moreae</taxon>
        <taxon>Morus</taxon>
    </lineage>
</organism>
<protein>
    <submittedName>
        <fullName evidence="1">Uncharacterized protein</fullName>
    </submittedName>
</protein>
<sequence length="111" mass="12182">MLLQSSSSSMSSPSLLLLQHHHQGLSHFQSLLPLVSLKLKPHKLSLQAVVQRFNEPDLNTSIPATKSNAARLPKSQLLMYCIVTNVYSMVVKADGPKGIANANPHLYKVPE</sequence>
<dbReference type="EMBL" id="KE344346">
    <property type="protein sequence ID" value="EXB57394.1"/>
    <property type="molecule type" value="Genomic_DNA"/>
</dbReference>
<evidence type="ECO:0000313" key="1">
    <source>
        <dbReference type="EMBL" id="EXB57394.1"/>
    </source>
</evidence>
<proteinExistence type="predicted"/>
<reference evidence="2" key="1">
    <citation type="submission" date="2013-01" db="EMBL/GenBank/DDBJ databases">
        <title>Draft Genome Sequence of a Mulberry Tree, Morus notabilis C.K. Schneid.</title>
        <authorList>
            <person name="He N."/>
            <person name="Zhao S."/>
        </authorList>
    </citation>
    <scope>NUCLEOTIDE SEQUENCE</scope>
</reference>
<evidence type="ECO:0000313" key="2">
    <source>
        <dbReference type="Proteomes" id="UP000030645"/>
    </source>
</evidence>
<keyword evidence="2" id="KW-1185">Reference proteome</keyword>
<name>W9R5L5_9ROSA</name>
<accession>W9R5L5</accession>
<gene>
    <name evidence="1" type="ORF">L484_016447</name>
</gene>